<accession>A0A2S8FHD8</accession>
<comment type="caution">
    <text evidence="1">The sequence shown here is derived from an EMBL/GenBank/DDBJ whole genome shotgun (WGS) entry which is preliminary data.</text>
</comment>
<dbReference type="Proteomes" id="UP000239388">
    <property type="component" value="Unassembled WGS sequence"/>
</dbReference>
<dbReference type="RefSeq" id="WP_105356596.1">
    <property type="nucleotide sequence ID" value="NZ_PUIB01000019.1"/>
</dbReference>
<organism evidence="1 2">
    <name type="scientific">Blastopirellula marina</name>
    <dbReference type="NCBI Taxonomy" id="124"/>
    <lineage>
        <taxon>Bacteria</taxon>
        <taxon>Pseudomonadati</taxon>
        <taxon>Planctomycetota</taxon>
        <taxon>Planctomycetia</taxon>
        <taxon>Pirellulales</taxon>
        <taxon>Pirellulaceae</taxon>
        <taxon>Blastopirellula</taxon>
    </lineage>
</organism>
<evidence type="ECO:0000313" key="1">
    <source>
        <dbReference type="EMBL" id="PQO31563.1"/>
    </source>
</evidence>
<gene>
    <name evidence="1" type="ORF">C5Y98_19275</name>
</gene>
<reference evidence="1 2" key="1">
    <citation type="submission" date="2018-02" db="EMBL/GenBank/DDBJ databases">
        <title>Comparative genomes isolates from brazilian mangrove.</title>
        <authorList>
            <person name="Araujo J.E."/>
            <person name="Taketani R.G."/>
            <person name="Silva M.C.P."/>
            <person name="Loureco M.V."/>
            <person name="Andreote F.D."/>
        </authorList>
    </citation>
    <scope>NUCLEOTIDE SEQUENCE [LARGE SCALE GENOMIC DNA]</scope>
    <source>
        <strain evidence="1 2">NAP PRIS-MGV</strain>
    </source>
</reference>
<protein>
    <submittedName>
        <fullName evidence="1">Uncharacterized protein</fullName>
    </submittedName>
</protein>
<sequence length="616" mass="66636">MRLTLRTLLAHEHGLLNDQQAAVIAQKIEQSPFVLQLLRHLKDRAARPEIVPLSIDARGTASLDKVTGYLDYTLSADEVVKLENECFASDRLLAEVTTCHDILAQWLSTPAPLDPTLRQQLYALMPAPALALEGSQDEIAIDLPDFTFRTSAPVAPVAERRPANDPPAKPRSLVGATLQLLALSACVMGLVAFVVMNRGRVEEMIAQHWQQKTSLPVEQEQGEDVPTTQVVESNQAEPPPQKFVAMAVPLEKQPTDPPSPAEPGALPEVSVTAFHSPIRSAEGSSSDQLPGQVAIHSAQGAFFQRNDQAAWMVPGRQGIGHGRLVVSLYGHCELQRDGTQLQVGPVSELNWNDQGELSLRYGKIDLKLPPGQTMRLQAAGQLIEVVANGTPVQLRLSTASLSSAGIDFASAVMNQEIQIEGVSGEAHLAISSCRGPFPLAANQKVAAHRDQGVRSIDALAANQVKKDSVELNGWKQRLRTASDPVAQLQAELTSVSIDVQAASAMTLGQMGHWEALSQVWGQWKENTPIDPSTGALRELIAQDSGLASQLKATLGRQSPQHGPLIYRLVCGFSADQLNDATRSQLETLLRHPEPAVRVWARFQLGFSSVTSPSAWN</sequence>
<name>A0A2S8FHD8_9BACT</name>
<dbReference type="EMBL" id="PUIB01000019">
    <property type="protein sequence ID" value="PQO31563.1"/>
    <property type="molecule type" value="Genomic_DNA"/>
</dbReference>
<evidence type="ECO:0000313" key="2">
    <source>
        <dbReference type="Proteomes" id="UP000239388"/>
    </source>
</evidence>
<proteinExistence type="predicted"/>
<dbReference type="AlphaFoldDB" id="A0A2S8FHD8"/>
<dbReference type="OrthoDB" id="272719at2"/>